<proteinExistence type="predicted"/>
<comment type="caution">
    <text evidence="1">The sequence shown here is derived from an EMBL/GenBank/DDBJ whole genome shotgun (WGS) entry which is preliminary data.</text>
</comment>
<gene>
    <name evidence="1" type="ORF">SDC9_192588</name>
</gene>
<reference evidence="1" key="1">
    <citation type="submission" date="2019-08" db="EMBL/GenBank/DDBJ databases">
        <authorList>
            <person name="Kucharzyk K."/>
            <person name="Murdoch R.W."/>
            <person name="Higgins S."/>
            <person name="Loffler F."/>
        </authorList>
    </citation>
    <scope>NUCLEOTIDE SEQUENCE</scope>
</reference>
<dbReference type="AlphaFoldDB" id="A0A645I157"/>
<evidence type="ECO:0000313" key="1">
    <source>
        <dbReference type="EMBL" id="MPN45021.1"/>
    </source>
</evidence>
<organism evidence="1">
    <name type="scientific">bioreactor metagenome</name>
    <dbReference type="NCBI Taxonomy" id="1076179"/>
    <lineage>
        <taxon>unclassified sequences</taxon>
        <taxon>metagenomes</taxon>
        <taxon>ecological metagenomes</taxon>
    </lineage>
</organism>
<accession>A0A645I157</accession>
<protein>
    <submittedName>
        <fullName evidence="1">Uncharacterized protein</fullName>
    </submittedName>
</protein>
<sequence>MILNEMVAVGVPSLVTEGIHAAEPMRRAGVVTTYADSTSFRAGLTRLRGSGVGGQPQRERALAFSEAVVGDSYRRWLRETIVERGDR</sequence>
<dbReference type="EMBL" id="VSSQ01104602">
    <property type="protein sequence ID" value="MPN45021.1"/>
    <property type="molecule type" value="Genomic_DNA"/>
</dbReference>
<name>A0A645I157_9ZZZZ</name>